<keyword evidence="10 12" id="KW-0472">Membrane</keyword>
<evidence type="ECO:0000256" key="1">
    <source>
        <dbReference type="ARBA" id="ARBA00004571"/>
    </source>
</evidence>
<keyword evidence="7" id="KW-0408">Iron</keyword>
<comment type="similarity">
    <text evidence="12 14">Belongs to the TonB-dependent receptor family.</text>
</comment>
<dbReference type="Proteomes" id="UP000515955">
    <property type="component" value="Chromosome"/>
</dbReference>
<dbReference type="EMBL" id="CP060717">
    <property type="protein sequence ID" value="QNN65669.1"/>
    <property type="molecule type" value="Genomic_DNA"/>
</dbReference>
<evidence type="ECO:0000256" key="5">
    <source>
        <dbReference type="ARBA" id="ARBA00022692"/>
    </source>
</evidence>
<keyword evidence="6" id="KW-0732">Signal</keyword>
<keyword evidence="8" id="KW-0406">Ion transport</keyword>
<evidence type="ECO:0000256" key="14">
    <source>
        <dbReference type="RuleBase" id="RU003357"/>
    </source>
</evidence>
<protein>
    <submittedName>
        <fullName evidence="18">TonB-dependent receptor</fullName>
    </submittedName>
</protein>
<feature type="region of interest" description="Disordered" evidence="15">
    <location>
        <begin position="85"/>
        <end position="110"/>
    </location>
</feature>
<comment type="subcellular location">
    <subcellularLocation>
        <location evidence="1 12">Cell outer membrane</location>
        <topology evidence="1 12">Multi-pass membrane protein</topology>
    </subcellularLocation>
</comment>
<evidence type="ECO:0000313" key="18">
    <source>
        <dbReference type="EMBL" id="QNN65669.1"/>
    </source>
</evidence>
<evidence type="ECO:0000256" key="3">
    <source>
        <dbReference type="ARBA" id="ARBA00022452"/>
    </source>
</evidence>
<gene>
    <name evidence="18" type="ORF">H9L12_03640</name>
</gene>
<dbReference type="Gene3D" id="2.40.170.20">
    <property type="entry name" value="TonB-dependent receptor, beta-barrel domain"/>
    <property type="match status" value="1"/>
</dbReference>
<dbReference type="InterPro" id="IPR039426">
    <property type="entry name" value="TonB-dep_rcpt-like"/>
</dbReference>
<sequence>MLWSAVEGNGVLGETAMAALAAAGLQPTSTAKVDLDAPDTVIVTGERTTRTLRRTSSSVEVYDERQIERNSGADRIEQLLDLTPNVQVGSGGEGPTIRGQDTTGPTRDLPAFLGGTRPRTTLIVDGRAISFNEFVFGAAPLWDVQRVEVFRSPQTTTQGQNSIAGAIFVETGAPTFVPEFRMRAIAGDYRTRQVSLMGSGPLSDDVAIRIAGDMRSSRPSSLLADRAVGADPNRDLYGTLRTKLLFRPSGSAGPKLELGYAHIESQMPQIEGVRPPFEERRDPVATYGTFRVNVDSLTARSEIRLSPVLLLRTTLTGGETKVRRFAPAGLGQNFIRGRDRSAETVFDWTPSDGFKVIVGASVRQAKLRQRIDLSQLSGIGRFRDRQSAVGIFGEGTWALAPGLEVTAGLRFQRDSQERVGALESSGGPIDLAYDQRFRAWLPKASIAWDVTKSVRVGAVVQRAYNPGGTTLRFDTGEADNFGEERLTAYEIFARYSFANGRLTANANLFRYEMDDPQRSRSITIFAPTGAPVGFADLFNLQHARSHGGEATLNWQPSTRFSMRAGVGLLRTQITEADGEYASFKGKQFQRSPKFSASLAIDWMPLRGLNLSAQARRNSGYFSDDLNAADRHVAGWTNVDARVAYDLRKLRLFGYVRNVFDSFHLTYLLNSSLATAGDPREFGMGIEYRY</sequence>
<evidence type="ECO:0000256" key="6">
    <source>
        <dbReference type="ARBA" id="ARBA00022729"/>
    </source>
</evidence>
<dbReference type="PANTHER" id="PTHR32552">
    <property type="entry name" value="FERRICHROME IRON RECEPTOR-RELATED"/>
    <property type="match status" value="1"/>
</dbReference>
<evidence type="ECO:0000256" key="2">
    <source>
        <dbReference type="ARBA" id="ARBA00022448"/>
    </source>
</evidence>
<evidence type="ECO:0000256" key="13">
    <source>
        <dbReference type="PROSITE-ProRule" id="PRU10143"/>
    </source>
</evidence>
<feature type="domain" description="TonB-dependent receptor-like beta-barrel" evidence="16">
    <location>
        <begin position="358"/>
        <end position="658"/>
    </location>
</feature>
<dbReference type="GO" id="GO:0009279">
    <property type="term" value="C:cell outer membrane"/>
    <property type="evidence" value="ECO:0007669"/>
    <property type="project" value="UniProtKB-SubCell"/>
</dbReference>
<dbReference type="InterPro" id="IPR012910">
    <property type="entry name" value="Plug_dom"/>
</dbReference>
<dbReference type="Pfam" id="PF00593">
    <property type="entry name" value="TonB_dep_Rec_b-barrel"/>
    <property type="match status" value="1"/>
</dbReference>
<evidence type="ECO:0000256" key="7">
    <source>
        <dbReference type="ARBA" id="ARBA00023004"/>
    </source>
</evidence>
<evidence type="ECO:0000256" key="15">
    <source>
        <dbReference type="SAM" id="MobiDB-lite"/>
    </source>
</evidence>
<dbReference type="AlphaFoldDB" id="A0A7G9SCU4"/>
<organism evidence="18 19">
    <name type="scientific">Sphingomonas rhizophila</name>
    <dbReference type="NCBI Taxonomy" id="2071607"/>
    <lineage>
        <taxon>Bacteria</taxon>
        <taxon>Pseudomonadati</taxon>
        <taxon>Pseudomonadota</taxon>
        <taxon>Alphaproteobacteria</taxon>
        <taxon>Sphingomonadales</taxon>
        <taxon>Sphingomonadaceae</taxon>
        <taxon>Sphingomonas</taxon>
    </lineage>
</organism>
<keyword evidence="4" id="KW-0410">Iron transport</keyword>
<dbReference type="KEGG" id="srhi:H9L12_03640"/>
<evidence type="ECO:0000256" key="11">
    <source>
        <dbReference type="ARBA" id="ARBA00023237"/>
    </source>
</evidence>
<dbReference type="PROSITE" id="PS52016">
    <property type="entry name" value="TONB_DEPENDENT_REC_3"/>
    <property type="match status" value="1"/>
</dbReference>
<keyword evidence="5 12" id="KW-0812">Transmembrane</keyword>
<keyword evidence="19" id="KW-1185">Reference proteome</keyword>
<evidence type="ECO:0000256" key="12">
    <source>
        <dbReference type="PROSITE-ProRule" id="PRU01360"/>
    </source>
</evidence>
<evidence type="ECO:0000256" key="9">
    <source>
        <dbReference type="ARBA" id="ARBA00023077"/>
    </source>
</evidence>
<evidence type="ECO:0000259" key="17">
    <source>
        <dbReference type="Pfam" id="PF07715"/>
    </source>
</evidence>
<dbReference type="InterPro" id="IPR010916">
    <property type="entry name" value="TonB_box_CS"/>
</dbReference>
<feature type="short sequence motif" description="TonB box" evidence="13">
    <location>
        <begin position="40"/>
        <end position="46"/>
    </location>
</feature>
<dbReference type="Pfam" id="PF07715">
    <property type="entry name" value="Plug"/>
    <property type="match status" value="1"/>
</dbReference>
<keyword evidence="2 12" id="KW-0813">Transport</keyword>
<dbReference type="SUPFAM" id="SSF56935">
    <property type="entry name" value="Porins"/>
    <property type="match status" value="1"/>
</dbReference>
<dbReference type="PROSITE" id="PS00430">
    <property type="entry name" value="TONB_DEPENDENT_REC_1"/>
    <property type="match status" value="1"/>
</dbReference>
<reference evidence="18 19" key="1">
    <citation type="submission" date="2020-08" db="EMBL/GenBank/DDBJ databases">
        <title>Genome sequence of Sphingomonas rhizophila KACC 19189T.</title>
        <authorList>
            <person name="Hyun D.-W."/>
            <person name="Bae J.-W."/>
        </authorList>
    </citation>
    <scope>NUCLEOTIDE SEQUENCE [LARGE SCALE GENOMIC DNA]</scope>
    <source>
        <strain evidence="18 19">KACC 19189</strain>
    </source>
</reference>
<evidence type="ECO:0000313" key="19">
    <source>
        <dbReference type="Proteomes" id="UP000515955"/>
    </source>
</evidence>
<evidence type="ECO:0000259" key="16">
    <source>
        <dbReference type="Pfam" id="PF00593"/>
    </source>
</evidence>
<dbReference type="InterPro" id="IPR000531">
    <property type="entry name" value="Beta-barrel_TonB"/>
</dbReference>
<dbReference type="InterPro" id="IPR037066">
    <property type="entry name" value="Plug_dom_sf"/>
</dbReference>
<evidence type="ECO:0000256" key="4">
    <source>
        <dbReference type="ARBA" id="ARBA00022496"/>
    </source>
</evidence>
<dbReference type="RefSeq" id="WP_187542654.1">
    <property type="nucleotide sequence ID" value="NZ_CP060717.1"/>
</dbReference>
<keyword evidence="3 12" id="KW-1134">Transmembrane beta strand</keyword>
<evidence type="ECO:0000256" key="10">
    <source>
        <dbReference type="ARBA" id="ARBA00023136"/>
    </source>
</evidence>
<dbReference type="InterPro" id="IPR036942">
    <property type="entry name" value="Beta-barrel_TonB_sf"/>
</dbReference>
<keyword evidence="18" id="KW-0675">Receptor</keyword>
<feature type="domain" description="TonB-dependent receptor plug" evidence="17">
    <location>
        <begin position="52"/>
        <end position="166"/>
    </location>
</feature>
<proteinExistence type="inferred from homology"/>
<name>A0A7G9SCU4_9SPHN</name>
<evidence type="ECO:0000256" key="8">
    <source>
        <dbReference type="ARBA" id="ARBA00023065"/>
    </source>
</evidence>
<dbReference type="GO" id="GO:0006826">
    <property type="term" value="P:iron ion transport"/>
    <property type="evidence" value="ECO:0007669"/>
    <property type="project" value="UniProtKB-KW"/>
</dbReference>
<keyword evidence="11 12" id="KW-0998">Cell outer membrane</keyword>
<dbReference type="Gene3D" id="2.170.130.10">
    <property type="entry name" value="TonB-dependent receptor, plug domain"/>
    <property type="match status" value="1"/>
</dbReference>
<dbReference type="PANTHER" id="PTHR32552:SF81">
    <property type="entry name" value="TONB-DEPENDENT OUTER MEMBRANE RECEPTOR"/>
    <property type="match status" value="1"/>
</dbReference>
<accession>A0A7G9SCU4</accession>
<keyword evidence="9 13" id="KW-0798">TonB box</keyword>